<gene>
    <name evidence="1" type="ORF">MRB53_003250</name>
</gene>
<evidence type="ECO:0000313" key="2">
    <source>
        <dbReference type="Proteomes" id="UP001234297"/>
    </source>
</evidence>
<accession>A0ACC2MWS1</accession>
<keyword evidence="2" id="KW-1185">Reference proteome</keyword>
<reference evidence="1 2" key="1">
    <citation type="journal article" date="2022" name="Hortic Res">
        <title>A haplotype resolved chromosomal level avocado genome allows analysis of novel avocado genes.</title>
        <authorList>
            <person name="Nath O."/>
            <person name="Fletcher S.J."/>
            <person name="Hayward A."/>
            <person name="Shaw L.M."/>
            <person name="Masouleh A.K."/>
            <person name="Furtado A."/>
            <person name="Henry R.J."/>
            <person name="Mitter N."/>
        </authorList>
    </citation>
    <scope>NUCLEOTIDE SEQUENCE [LARGE SCALE GENOMIC DNA]</scope>
    <source>
        <strain evidence="2">cv. Hass</strain>
    </source>
</reference>
<comment type="caution">
    <text evidence="1">The sequence shown here is derived from an EMBL/GenBank/DDBJ whole genome shotgun (WGS) entry which is preliminary data.</text>
</comment>
<name>A0ACC2MWS1_PERAE</name>
<dbReference type="EMBL" id="CM056809">
    <property type="protein sequence ID" value="KAJ8650227.1"/>
    <property type="molecule type" value="Genomic_DNA"/>
</dbReference>
<dbReference type="Proteomes" id="UP001234297">
    <property type="component" value="Chromosome 1"/>
</dbReference>
<proteinExistence type="predicted"/>
<sequence>MQVRGRNPKHEDTDSGLLHQHIYLTAANRTSTLAVEFESCNNYLLPSVCCSSSNVSLFLYLVSLSMEYDGVGDEELPFLDQTTLYDDCLPSRKKPRFHNNSMIENSNTQDFTSHLPDECIVEIFRFLPSYKDRCSCAAVSKKWLVLQAEMRSSEFKYNNISTIQARNCTASRCLEGKKANDTSLAAMAVGICSRGGLTELCIKGSFPSQGITDFGLKIIAQACPRLKSLTLWDCLKVGSKGLVSIAHGCSWLEKLDLLNSPSIGDEGLISIAENCPNLLTLNLDSCSGVGNESLYALARYSSKLESISLIKCPFLGDEGIVSLISGLPKLEKLKLVSVSAKDDVLEAVGRHGRSLRTFCLENISSVSEMGFCSFGRLEKMEFLSLRSCTGLNDTSFKAIGAGFIGLKAISIRNCTTLSDKGLKDLTKSASSLESLVLVECNNVTSKGLGELFMNCHKRLKVMCLVKCRGLKEEKEEANPNSSQSSLLPKCPFLESLKVNSCAGIGDSFLSWLGSACQQVRHLELMGLKSVTDRGVLTLMRALDTKNKALETVDLSGCVRLTDWSVLAVTSAFGEKLRSLKLDGCERVSDRSLEMIAELCPCLVELDLSSCGISDAGVLRLGRSRSQCIEILSLAGCKGITDKSLHHIEMMLGALVGLNIKRCPGLSKKVVDSVRDIIWWCDVLL</sequence>
<evidence type="ECO:0000313" key="1">
    <source>
        <dbReference type="EMBL" id="KAJ8650227.1"/>
    </source>
</evidence>
<organism evidence="1 2">
    <name type="scientific">Persea americana</name>
    <name type="common">Avocado</name>
    <dbReference type="NCBI Taxonomy" id="3435"/>
    <lineage>
        <taxon>Eukaryota</taxon>
        <taxon>Viridiplantae</taxon>
        <taxon>Streptophyta</taxon>
        <taxon>Embryophyta</taxon>
        <taxon>Tracheophyta</taxon>
        <taxon>Spermatophyta</taxon>
        <taxon>Magnoliopsida</taxon>
        <taxon>Magnoliidae</taxon>
        <taxon>Laurales</taxon>
        <taxon>Lauraceae</taxon>
        <taxon>Persea</taxon>
    </lineage>
</organism>
<protein>
    <submittedName>
        <fullName evidence="1">Uncharacterized protein</fullName>
    </submittedName>
</protein>